<dbReference type="PANTHER" id="PTHR10728">
    <property type="entry name" value="CYTOSOLIC PHOSPHOLIPASE A2"/>
    <property type="match status" value="1"/>
</dbReference>
<dbReference type="Gene3D" id="3.40.1090.10">
    <property type="entry name" value="Cytosolic phospholipase A2 catalytic domain"/>
    <property type="match status" value="1"/>
</dbReference>
<dbReference type="GO" id="GO:0004623">
    <property type="term" value="F:phospholipase A2 activity"/>
    <property type="evidence" value="ECO:0007669"/>
    <property type="project" value="TreeGrafter"/>
</dbReference>
<evidence type="ECO:0000256" key="6">
    <source>
        <dbReference type="ARBA" id="ARBA00023098"/>
    </source>
</evidence>
<dbReference type="InterPro" id="IPR016035">
    <property type="entry name" value="Acyl_Trfase/lysoPLipase"/>
</dbReference>
<dbReference type="InterPro" id="IPR002642">
    <property type="entry name" value="LysoPLipase_cat_dom"/>
</dbReference>
<proteinExistence type="inferred from homology"/>
<gene>
    <name evidence="12" type="ORF">SAMEA4029010_CIC11G00000000385</name>
</gene>
<dbReference type="PANTHER" id="PTHR10728:SF33">
    <property type="entry name" value="LYSOPHOSPHOLIPASE 1-RELATED"/>
    <property type="match status" value="1"/>
</dbReference>
<dbReference type="GO" id="GO:0004622">
    <property type="term" value="F:phosphatidylcholine lysophospholipase activity"/>
    <property type="evidence" value="ECO:0007669"/>
    <property type="project" value="UniProtKB-EC"/>
</dbReference>
<dbReference type="GO" id="GO:0046475">
    <property type="term" value="P:glycerophospholipid catabolic process"/>
    <property type="evidence" value="ECO:0007669"/>
    <property type="project" value="TreeGrafter"/>
</dbReference>
<comment type="catalytic activity">
    <reaction evidence="10">
        <text>a 1-acyl-sn-glycero-3-phosphocholine + H2O = sn-glycerol 3-phosphocholine + a fatty acid + H(+)</text>
        <dbReference type="Rhea" id="RHEA:15177"/>
        <dbReference type="ChEBI" id="CHEBI:15377"/>
        <dbReference type="ChEBI" id="CHEBI:15378"/>
        <dbReference type="ChEBI" id="CHEBI:16870"/>
        <dbReference type="ChEBI" id="CHEBI:28868"/>
        <dbReference type="ChEBI" id="CHEBI:58168"/>
        <dbReference type="EC" id="3.1.1.5"/>
    </reaction>
</comment>
<evidence type="ECO:0000256" key="4">
    <source>
        <dbReference type="ARBA" id="ARBA00022801"/>
    </source>
</evidence>
<keyword evidence="7" id="KW-0325">Glycoprotein</keyword>
<keyword evidence="13" id="KW-1185">Reference proteome</keyword>
<evidence type="ECO:0000256" key="8">
    <source>
        <dbReference type="ARBA" id="ARBA00059407"/>
    </source>
</evidence>
<evidence type="ECO:0000256" key="1">
    <source>
        <dbReference type="ARBA" id="ARBA00008780"/>
    </source>
</evidence>
<keyword evidence="5 9" id="KW-0442">Lipid degradation</keyword>
<evidence type="ECO:0000256" key="5">
    <source>
        <dbReference type="ARBA" id="ARBA00022963"/>
    </source>
</evidence>
<dbReference type="SMART" id="SM00022">
    <property type="entry name" value="PLAc"/>
    <property type="match status" value="1"/>
</dbReference>
<name>A0A1L0D203_9ASCO</name>
<dbReference type="EMBL" id="LT635757">
    <property type="protein sequence ID" value="SGZ50008.1"/>
    <property type="molecule type" value="Genomic_DNA"/>
</dbReference>
<evidence type="ECO:0000256" key="2">
    <source>
        <dbReference type="ARBA" id="ARBA00013274"/>
    </source>
</evidence>
<evidence type="ECO:0000256" key="3">
    <source>
        <dbReference type="ARBA" id="ARBA00022729"/>
    </source>
</evidence>
<evidence type="ECO:0000313" key="13">
    <source>
        <dbReference type="Proteomes" id="UP000182334"/>
    </source>
</evidence>
<dbReference type="STRING" id="45354.A0A1L0D203"/>
<dbReference type="FunFam" id="3.40.1090.10:FF:000010">
    <property type="entry name" value="Lysophospholipase"/>
    <property type="match status" value="1"/>
</dbReference>
<feature type="chain" id="PRO_5011828399" description="Lysophospholipase" evidence="10">
    <location>
        <begin position="24"/>
        <end position="654"/>
    </location>
</feature>
<evidence type="ECO:0000313" key="12">
    <source>
        <dbReference type="EMBL" id="SGZ50008.1"/>
    </source>
</evidence>
<dbReference type="AlphaFoldDB" id="A0A1L0D203"/>
<sequence length="654" mass="72210">MRSLLRSLLLCHLLCTFFGIAAAFSPSGGYAPGRTSCPSNSSFIREGTSISENEREWIESRHDKTNAAILHYLENAGLEDFDLSLISDSNLSINIALAFSGGGYRAMLSGAGQLAALDNRSSNALLGGVLQSSSYIAGLSGGSWLLSLLYFQNFPSIDEVVLEDPYSVWDLTASNSLVNTSNYVTLLWSIITTNYYKAITHARYWIYGDNEGISNDVAEKQAAGFPTSLTDVWGRGLAHQLFPEGTNNWLSGATWSDIRQISSFANHEMPFPLVTALARRPSSLVYDLNSPIVEFNPYEMGSFDTSINTFHDVKYLGTKVSNGVANGTCIQGFDNAAFVLGTSSSLFNQYLNTLACDDCDTYTGLTKFFLKRFLTYMSKNYIDIALYKPNPFFGSKFSSSDNITNSETLYLMDGGLAGEIIPLSTLMVKERALDLVFAFDNNGAKWPNGEAVISTYERQFTYEGKSTVCPYIPGESTFGYFNLTAKPTFFGCDAKNLTDLSKDGVVPPIVVYIANRPFEFYSNTSTTKLTYTDQEKKGMITNGFDVASQLNGTFGEDLRACIGCAMIRREQERQGIEQSDQCKQCFENYCWDGQTYENPNYYQPINFTGDGLTNGTMKLWGNNTYISSSATATSSSLGTTSIFVKIFNWIKSLF</sequence>
<dbReference type="OrthoDB" id="4084751at2759"/>
<organism evidence="12 13">
    <name type="scientific">Sungouiella intermedia</name>
    <dbReference type="NCBI Taxonomy" id="45354"/>
    <lineage>
        <taxon>Eukaryota</taxon>
        <taxon>Fungi</taxon>
        <taxon>Dikarya</taxon>
        <taxon>Ascomycota</taxon>
        <taxon>Saccharomycotina</taxon>
        <taxon>Pichiomycetes</taxon>
        <taxon>Metschnikowiaceae</taxon>
        <taxon>Sungouiella</taxon>
    </lineage>
</organism>
<keyword evidence="6 9" id="KW-0443">Lipid metabolism</keyword>
<comment type="function">
    <text evidence="8">Catalyzes the release of fatty acids from lysophospholipids. Phospholipase B may well contribute to pathogenicity by abetting the fungus in damaging and traversing host cell membranes, processes which likely increase the rapidity of disseminated infection.</text>
</comment>
<evidence type="ECO:0000259" key="11">
    <source>
        <dbReference type="PROSITE" id="PS51210"/>
    </source>
</evidence>
<keyword evidence="4 9" id="KW-0378">Hydrolase</keyword>
<dbReference type="EC" id="3.1.1.5" evidence="2 10"/>
<keyword evidence="3 10" id="KW-0732">Signal</keyword>
<dbReference type="GO" id="GO:0005886">
    <property type="term" value="C:plasma membrane"/>
    <property type="evidence" value="ECO:0007669"/>
    <property type="project" value="TreeGrafter"/>
</dbReference>
<reference evidence="12 13" key="1">
    <citation type="submission" date="2016-10" db="EMBL/GenBank/DDBJ databases">
        <authorList>
            <person name="de Groot N.N."/>
        </authorList>
    </citation>
    <scope>NUCLEOTIDE SEQUENCE [LARGE SCALE GENOMIC DNA]</scope>
    <source>
        <strain evidence="12 13">CBS 141442</strain>
    </source>
</reference>
<dbReference type="PROSITE" id="PS51210">
    <property type="entry name" value="PLA2C"/>
    <property type="match status" value="1"/>
</dbReference>
<dbReference type="Proteomes" id="UP000182334">
    <property type="component" value="Chromosome II"/>
</dbReference>
<evidence type="ECO:0000256" key="9">
    <source>
        <dbReference type="PROSITE-ProRule" id="PRU00555"/>
    </source>
</evidence>
<evidence type="ECO:0000256" key="7">
    <source>
        <dbReference type="ARBA" id="ARBA00023180"/>
    </source>
</evidence>
<feature type="domain" description="PLA2c" evidence="11">
    <location>
        <begin position="36"/>
        <end position="596"/>
    </location>
</feature>
<dbReference type="GO" id="GO:0005783">
    <property type="term" value="C:endoplasmic reticulum"/>
    <property type="evidence" value="ECO:0007669"/>
    <property type="project" value="TreeGrafter"/>
</dbReference>
<dbReference type="SUPFAM" id="SSF52151">
    <property type="entry name" value="FabD/lysophospholipase-like"/>
    <property type="match status" value="1"/>
</dbReference>
<evidence type="ECO:0000256" key="10">
    <source>
        <dbReference type="RuleBase" id="RU362103"/>
    </source>
</evidence>
<dbReference type="GO" id="GO:0005829">
    <property type="term" value="C:cytosol"/>
    <property type="evidence" value="ECO:0007669"/>
    <property type="project" value="TreeGrafter"/>
</dbReference>
<feature type="signal peptide" evidence="10">
    <location>
        <begin position="1"/>
        <end position="23"/>
    </location>
</feature>
<dbReference type="GO" id="GO:0005576">
    <property type="term" value="C:extracellular region"/>
    <property type="evidence" value="ECO:0007669"/>
    <property type="project" value="TreeGrafter"/>
</dbReference>
<dbReference type="Pfam" id="PF01735">
    <property type="entry name" value="PLA2_B"/>
    <property type="match status" value="1"/>
</dbReference>
<accession>A0A1L0D203</accession>
<protein>
    <recommendedName>
        <fullName evidence="2 10">Lysophospholipase</fullName>
        <ecNumber evidence="2 10">3.1.1.5</ecNumber>
    </recommendedName>
</protein>
<comment type="similarity">
    <text evidence="1 10">Belongs to the lysophospholipase family.</text>
</comment>